<keyword evidence="3" id="KW-1185">Reference proteome</keyword>
<sequence>MTSDLTGGSRLEHDIRALAADGHLAPGSRTTRPPTAHTRADRRGLAGWSARNT</sequence>
<proteinExistence type="predicted"/>
<reference evidence="2 3" key="1">
    <citation type="submission" date="2021-05" db="EMBL/GenBank/DDBJ databases">
        <title>Direct Submission.</title>
        <authorList>
            <person name="Li K."/>
            <person name="Gao J."/>
        </authorList>
    </citation>
    <scope>NUCLEOTIDE SEQUENCE [LARGE SCALE GENOMIC DNA]</scope>
    <source>
        <strain evidence="2 3">Mg02</strain>
    </source>
</reference>
<evidence type="ECO:0000256" key="1">
    <source>
        <dbReference type="SAM" id="MobiDB-lite"/>
    </source>
</evidence>
<evidence type="ECO:0008006" key="4">
    <source>
        <dbReference type="Google" id="ProtNLM"/>
    </source>
</evidence>
<gene>
    <name evidence="2" type="ORF">KGD84_18765</name>
</gene>
<protein>
    <recommendedName>
        <fullName evidence="4">GntR family transcriptional regulator</fullName>
    </recommendedName>
</protein>
<evidence type="ECO:0000313" key="2">
    <source>
        <dbReference type="EMBL" id="QUX20552.1"/>
    </source>
</evidence>
<evidence type="ECO:0000313" key="3">
    <source>
        <dbReference type="Proteomes" id="UP000676079"/>
    </source>
</evidence>
<dbReference type="Proteomes" id="UP000676079">
    <property type="component" value="Chromosome"/>
</dbReference>
<name>A0ABX8BE76_9ACTN</name>
<accession>A0ABX8BE76</accession>
<dbReference type="RefSeq" id="WP_220561748.1">
    <property type="nucleotide sequence ID" value="NZ_CP074133.1"/>
</dbReference>
<organism evidence="2 3">
    <name type="scientific">Nocardiopsis changdeensis</name>
    <dbReference type="NCBI Taxonomy" id="2831969"/>
    <lineage>
        <taxon>Bacteria</taxon>
        <taxon>Bacillati</taxon>
        <taxon>Actinomycetota</taxon>
        <taxon>Actinomycetes</taxon>
        <taxon>Streptosporangiales</taxon>
        <taxon>Nocardiopsidaceae</taxon>
        <taxon>Nocardiopsis</taxon>
    </lineage>
</organism>
<dbReference type="EMBL" id="CP074133">
    <property type="protein sequence ID" value="QUX20552.1"/>
    <property type="molecule type" value="Genomic_DNA"/>
</dbReference>
<feature type="region of interest" description="Disordered" evidence="1">
    <location>
        <begin position="1"/>
        <end position="53"/>
    </location>
</feature>